<dbReference type="PANTHER" id="PTHR33116:SF84">
    <property type="entry name" value="RNA-DIRECTED DNA POLYMERASE"/>
    <property type="match status" value="1"/>
</dbReference>
<dbReference type="EnsemblPlants" id="evm.model.03.1202">
    <property type="protein sequence ID" value="cds.evm.model.03.1202"/>
    <property type="gene ID" value="evm.TU.03.1202"/>
</dbReference>
<dbReference type="PANTHER" id="PTHR33116">
    <property type="entry name" value="REVERSE TRANSCRIPTASE ZINC-BINDING DOMAIN-CONTAINING PROTEIN-RELATED-RELATED"/>
    <property type="match status" value="1"/>
</dbReference>
<evidence type="ECO:0000313" key="3">
    <source>
        <dbReference type="Proteomes" id="UP000596661"/>
    </source>
</evidence>
<name>A0A803P4D4_CANSA</name>
<dbReference type="Proteomes" id="UP000596661">
    <property type="component" value="Chromosome 3"/>
</dbReference>
<reference evidence="2" key="1">
    <citation type="submission" date="2018-11" db="EMBL/GenBank/DDBJ databases">
        <authorList>
            <person name="Grassa J C."/>
        </authorList>
    </citation>
    <scope>NUCLEOTIDE SEQUENCE [LARGE SCALE GENOMIC DNA]</scope>
</reference>
<reference evidence="2" key="2">
    <citation type="submission" date="2021-03" db="UniProtKB">
        <authorList>
            <consortium name="EnsemblPlants"/>
        </authorList>
    </citation>
    <scope>IDENTIFICATION</scope>
</reference>
<proteinExistence type="predicted"/>
<dbReference type="EMBL" id="UZAU01000289">
    <property type="status" value="NOT_ANNOTATED_CDS"/>
    <property type="molecule type" value="Genomic_DNA"/>
</dbReference>
<dbReference type="InterPro" id="IPR026960">
    <property type="entry name" value="RVT-Znf"/>
</dbReference>
<organism evidence="2 3">
    <name type="scientific">Cannabis sativa</name>
    <name type="common">Hemp</name>
    <name type="synonym">Marijuana</name>
    <dbReference type="NCBI Taxonomy" id="3483"/>
    <lineage>
        <taxon>Eukaryota</taxon>
        <taxon>Viridiplantae</taxon>
        <taxon>Streptophyta</taxon>
        <taxon>Embryophyta</taxon>
        <taxon>Tracheophyta</taxon>
        <taxon>Spermatophyta</taxon>
        <taxon>Magnoliopsida</taxon>
        <taxon>eudicotyledons</taxon>
        <taxon>Gunneridae</taxon>
        <taxon>Pentapetalae</taxon>
        <taxon>rosids</taxon>
        <taxon>fabids</taxon>
        <taxon>Rosales</taxon>
        <taxon>Cannabaceae</taxon>
        <taxon>Cannabis</taxon>
    </lineage>
</organism>
<dbReference type="Gramene" id="evm.model.03.1202">
    <property type="protein sequence ID" value="cds.evm.model.03.1202"/>
    <property type="gene ID" value="evm.TU.03.1202"/>
</dbReference>
<keyword evidence="3" id="KW-1185">Reference proteome</keyword>
<dbReference type="Pfam" id="PF13966">
    <property type="entry name" value="zf-RVT"/>
    <property type="match status" value="1"/>
</dbReference>
<dbReference type="AlphaFoldDB" id="A0A803P4D4"/>
<accession>A0A803P4D4</accession>
<evidence type="ECO:0000313" key="2">
    <source>
        <dbReference type="EnsemblPlants" id="cds.evm.model.03.1202"/>
    </source>
</evidence>
<sequence length="389" mass="45237">MLQGLKLFSQTSCLLPNNSKSAIYYSGMEEKEIQRIVNVSGFTKEEVPFKYLGIPICAKKISATKCKILVEKMTGRIKTWSSRNLSFARRSVLISSVLMTIHTYWSQILLLLSKVVHEIENICRSYLWKGTSQMVGSGNIAWAKICKPKSAGGIGFLSIANWNKAALIKNIWSIATIKDSLWYWRKLVELKNELKNQIDPAIFINNKYMIAVGYKVYNQADIHYHWSKHAWNRLSIPKHCFLVWIALLNRLQTKDRLLKYHIVSDDRCLFYHGNSATVEHLFFDCSFSQECIHLLEQWFGWKMALTPLWGLLQRLDRVKGYKFRKRVIKAGIAALVYNIWLTRNDVLWNEGAASVQNIFQQTKGQVKNIISFVMQKNLKKEEVEWFEKL</sequence>
<protein>
    <recommendedName>
        <fullName evidence="1">Reverse transcriptase zinc-binding domain-containing protein</fullName>
    </recommendedName>
</protein>
<evidence type="ECO:0000259" key="1">
    <source>
        <dbReference type="Pfam" id="PF13966"/>
    </source>
</evidence>
<feature type="domain" description="Reverse transcriptase zinc-binding" evidence="1">
    <location>
        <begin position="209"/>
        <end position="290"/>
    </location>
</feature>